<dbReference type="EMBL" id="BPQH01000003">
    <property type="protein sequence ID" value="GJD48563.1"/>
    <property type="molecule type" value="Genomic_DNA"/>
</dbReference>
<dbReference type="Pfam" id="PF01636">
    <property type="entry name" value="APH"/>
    <property type="match status" value="1"/>
</dbReference>
<evidence type="ECO:0000313" key="3">
    <source>
        <dbReference type="Proteomes" id="UP001055167"/>
    </source>
</evidence>
<accession>A0ABQ4QTB3</accession>
<evidence type="ECO:0000313" key="2">
    <source>
        <dbReference type="EMBL" id="GJD48563.1"/>
    </source>
</evidence>
<dbReference type="RefSeq" id="WP_128560295.1">
    <property type="nucleotide sequence ID" value="NZ_BPQH01000003.1"/>
</dbReference>
<reference evidence="2" key="1">
    <citation type="journal article" date="2021" name="Front. Microbiol.">
        <title>Comprehensive Comparative Genomics and Phenotyping of Methylobacterium Species.</title>
        <authorList>
            <person name="Alessa O."/>
            <person name="Ogura Y."/>
            <person name="Fujitani Y."/>
            <person name="Takami H."/>
            <person name="Hayashi T."/>
            <person name="Sahin N."/>
            <person name="Tani A."/>
        </authorList>
    </citation>
    <scope>NUCLEOTIDE SEQUENCE</scope>
    <source>
        <strain evidence="2">KCTC 52305</strain>
    </source>
</reference>
<gene>
    <name evidence="2" type="ORF">OPKNFCMD_1285</name>
</gene>
<comment type="caution">
    <text evidence="2">The sequence shown here is derived from an EMBL/GenBank/DDBJ whole genome shotgun (WGS) entry which is preliminary data.</text>
</comment>
<dbReference type="SUPFAM" id="SSF56112">
    <property type="entry name" value="Protein kinase-like (PK-like)"/>
    <property type="match status" value="1"/>
</dbReference>
<reference evidence="2" key="2">
    <citation type="submission" date="2021-08" db="EMBL/GenBank/DDBJ databases">
        <authorList>
            <person name="Tani A."/>
            <person name="Ola A."/>
            <person name="Ogura Y."/>
            <person name="Katsura K."/>
            <person name="Hayashi T."/>
        </authorList>
    </citation>
    <scope>NUCLEOTIDE SEQUENCE</scope>
    <source>
        <strain evidence="2">KCTC 52305</strain>
    </source>
</reference>
<proteinExistence type="predicted"/>
<dbReference type="Proteomes" id="UP001055167">
    <property type="component" value="Unassembled WGS sequence"/>
</dbReference>
<feature type="domain" description="Aminoglycoside phosphotransferase" evidence="1">
    <location>
        <begin position="37"/>
        <end position="245"/>
    </location>
</feature>
<dbReference type="InterPro" id="IPR011009">
    <property type="entry name" value="Kinase-like_dom_sf"/>
</dbReference>
<dbReference type="Gene3D" id="3.90.1200.10">
    <property type="match status" value="1"/>
</dbReference>
<keyword evidence="3" id="KW-1185">Reference proteome</keyword>
<dbReference type="InterPro" id="IPR002575">
    <property type="entry name" value="Aminoglycoside_PTrfase"/>
</dbReference>
<name>A0ABQ4QTB3_9HYPH</name>
<organism evidence="2 3">
    <name type="scientific">Methylobacterium crusticola</name>
    <dbReference type="NCBI Taxonomy" id="1697972"/>
    <lineage>
        <taxon>Bacteria</taxon>
        <taxon>Pseudomonadati</taxon>
        <taxon>Pseudomonadota</taxon>
        <taxon>Alphaproteobacteria</taxon>
        <taxon>Hyphomicrobiales</taxon>
        <taxon>Methylobacteriaceae</taxon>
        <taxon>Methylobacterium</taxon>
    </lineage>
</organism>
<protein>
    <recommendedName>
        <fullName evidence="1">Aminoglycoside phosphotransferase domain-containing protein</fullName>
    </recommendedName>
</protein>
<evidence type="ECO:0000259" key="1">
    <source>
        <dbReference type="Pfam" id="PF01636"/>
    </source>
</evidence>
<sequence>MSAAAPLEARVAAALARVPAWREAPPRFALAAAPVASPLHRGVASDCVRVEPEGGAPVFLKIRHPDMARDVVPWAAEAARKAASLGVGPRVVLDEDGLLGLDYLPEPWRYARLGDLQDPGVMAGILDAKKRLHADAPLGRRFCPFARLDALAAEAGAAGVVLPDGTERLVGVAGLIREAIRAAGLDLAFCHNDGVASNVMLDGAGVRLVDFDLAGDNDPWFDVGVLINEACAFEAEACAAVEHYAGRFEERLLNRCRLYGALDDLAWGLWGVTRAATSARTGIEFHKYGTWRLLHARTTLGARGFETWLRRL</sequence>